<organism evidence="1 2">
    <name type="scientific">Actinospica acidithermotolerans</name>
    <dbReference type="NCBI Taxonomy" id="2828514"/>
    <lineage>
        <taxon>Bacteria</taxon>
        <taxon>Bacillati</taxon>
        <taxon>Actinomycetota</taxon>
        <taxon>Actinomycetes</taxon>
        <taxon>Catenulisporales</taxon>
        <taxon>Actinospicaceae</taxon>
        <taxon>Actinospica</taxon>
    </lineage>
</organism>
<dbReference type="AlphaFoldDB" id="A0A941E7S0"/>
<sequence>MADHDHEPLQDLIRLLTHSLGSEDEARRIAGVVGTADDRAAVDDLLCARVPQRAAWMAPQDGYVHVIDGGLLHTAEPVPGTGYSTGAYKLVAGGGRMCESRDKQLGWIYGPLDGRRLLVASGDAVKSGDLLTDGPYDLGDLLMAAGLDAAVSAAATRLTELCELDSPDAVEVVRPLFDAVRVIKLREGDEPLSGLDQGMLCTRRYFFSEQGRAIGHALRNLPPAADTRLRAAAGIADDVGRFELFMGQSLYEVADAAGLTIRLAVGRPTYLGVASAIRLAENGGAVTPTAMPTEATTATATP</sequence>
<accession>A0A941E7S0</accession>
<dbReference type="Proteomes" id="UP000676325">
    <property type="component" value="Unassembled WGS sequence"/>
</dbReference>
<protein>
    <submittedName>
        <fullName evidence="1">Uncharacterized protein</fullName>
    </submittedName>
</protein>
<evidence type="ECO:0000313" key="2">
    <source>
        <dbReference type="Proteomes" id="UP000676325"/>
    </source>
</evidence>
<name>A0A941E7S0_9ACTN</name>
<gene>
    <name evidence="1" type="ORF">KDK95_04240</name>
</gene>
<proteinExistence type="predicted"/>
<reference evidence="1" key="1">
    <citation type="submission" date="2021-04" db="EMBL/GenBank/DDBJ databases">
        <title>Genome based classification of Actinospica acidithermotolerans sp. nov., an actinobacterium isolated from an Indonesian hot spring.</title>
        <authorList>
            <person name="Kusuma A.B."/>
            <person name="Putra K.E."/>
            <person name="Nafisah S."/>
            <person name="Loh J."/>
            <person name="Nouioui I."/>
            <person name="Goodfellow M."/>
        </authorList>
    </citation>
    <scope>NUCLEOTIDE SEQUENCE</scope>
    <source>
        <strain evidence="1">MGRD01-02</strain>
    </source>
</reference>
<keyword evidence="2" id="KW-1185">Reference proteome</keyword>
<dbReference type="EMBL" id="JAGSOH010000006">
    <property type="protein sequence ID" value="MBR7825503.1"/>
    <property type="molecule type" value="Genomic_DNA"/>
</dbReference>
<comment type="caution">
    <text evidence="1">The sequence shown here is derived from an EMBL/GenBank/DDBJ whole genome shotgun (WGS) entry which is preliminary data.</text>
</comment>
<evidence type="ECO:0000313" key="1">
    <source>
        <dbReference type="EMBL" id="MBR7825503.1"/>
    </source>
</evidence>
<dbReference type="RefSeq" id="WP_212516653.1">
    <property type="nucleotide sequence ID" value="NZ_JAGSOH010000006.1"/>
</dbReference>